<gene>
    <name evidence="1" type="ORF">Gohar_025288</name>
</gene>
<evidence type="ECO:0000313" key="1">
    <source>
        <dbReference type="EMBL" id="MBA0809652.1"/>
    </source>
</evidence>
<proteinExistence type="predicted"/>
<name>A0A7J9HIP0_9ROSI</name>
<dbReference type="PANTHER" id="PTHR47481:SF30">
    <property type="entry name" value="CCHC-TYPE DOMAIN-CONTAINING PROTEIN"/>
    <property type="match status" value="1"/>
</dbReference>
<organism evidence="1 2">
    <name type="scientific">Gossypium harknessii</name>
    <dbReference type="NCBI Taxonomy" id="34285"/>
    <lineage>
        <taxon>Eukaryota</taxon>
        <taxon>Viridiplantae</taxon>
        <taxon>Streptophyta</taxon>
        <taxon>Embryophyta</taxon>
        <taxon>Tracheophyta</taxon>
        <taxon>Spermatophyta</taxon>
        <taxon>Magnoliopsida</taxon>
        <taxon>eudicotyledons</taxon>
        <taxon>Gunneridae</taxon>
        <taxon>Pentapetalae</taxon>
        <taxon>rosids</taxon>
        <taxon>malvids</taxon>
        <taxon>Malvales</taxon>
        <taxon>Malvaceae</taxon>
        <taxon>Malvoideae</taxon>
        <taxon>Gossypium</taxon>
    </lineage>
</organism>
<sequence length="257" mass="28602">MVECSWLFLARPLLPLLPATSTAALAIVSCFNNGVFDSHFFSTKKINILLGNSNYLLWRQQVLLTIKTHKLQHFLDGRMTPPPMLVPDNDGVLHHLIGIDSSAQIWNTLANIYGSNTMSSCREVIGEHEHVTMILNGLSPVFEYVITVITGSQVSYNVQDITTMLLDAEARLQNIMVGMPSSDNVVTHHQANSTVASMSSLAYYPASTAGHPCGRRRGRSFGSRIQCQLCGKTCHLVDRYYHWFDATYKSASYRPPP</sequence>
<dbReference type="EMBL" id="JABFAD010000009">
    <property type="protein sequence ID" value="MBA0809652.1"/>
    <property type="molecule type" value="Genomic_DNA"/>
</dbReference>
<protein>
    <recommendedName>
        <fullName evidence="3">Retrotransposon Copia-like N-terminal domain-containing protein</fullName>
    </recommendedName>
</protein>
<evidence type="ECO:0000313" key="2">
    <source>
        <dbReference type="Proteomes" id="UP000593560"/>
    </source>
</evidence>
<evidence type="ECO:0008006" key="3">
    <source>
        <dbReference type="Google" id="ProtNLM"/>
    </source>
</evidence>
<comment type="caution">
    <text evidence="1">The sequence shown here is derived from an EMBL/GenBank/DDBJ whole genome shotgun (WGS) entry which is preliminary data.</text>
</comment>
<dbReference type="OrthoDB" id="998461at2759"/>
<keyword evidence="2" id="KW-1185">Reference proteome</keyword>
<accession>A0A7J9HIP0</accession>
<dbReference type="AlphaFoldDB" id="A0A7J9HIP0"/>
<dbReference type="Proteomes" id="UP000593560">
    <property type="component" value="Unassembled WGS sequence"/>
</dbReference>
<dbReference type="PANTHER" id="PTHR47481">
    <property type="match status" value="1"/>
</dbReference>
<reference evidence="1 2" key="1">
    <citation type="journal article" date="2019" name="Genome Biol. Evol.">
        <title>Insights into the evolution of the New World diploid cottons (Gossypium, subgenus Houzingenia) based on genome sequencing.</title>
        <authorList>
            <person name="Grover C.E."/>
            <person name="Arick M.A. 2nd"/>
            <person name="Thrash A."/>
            <person name="Conover J.L."/>
            <person name="Sanders W.S."/>
            <person name="Peterson D.G."/>
            <person name="Frelichowski J.E."/>
            <person name="Scheffler J.A."/>
            <person name="Scheffler B.E."/>
            <person name="Wendel J.F."/>
        </authorList>
    </citation>
    <scope>NUCLEOTIDE SEQUENCE [LARGE SCALE GENOMIC DNA]</scope>
    <source>
        <strain evidence="1">0</strain>
        <tissue evidence="1">Leaf</tissue>
    </source>
</reference>